<dbReference type="EMBL" id="UYRU01074155">
    <property type="protein sequence ID" value="VDN24304.1"/>
    <property type="molecule type" value="Genomic_DNA"/>
</dbReference>
<evidence type="ECO:0000256" key="6">
    <source>
        <dbReference type="RuleBase" id="RU366049"/>
    </source>
</evidence>
<dbReference type="PANTHER" id="PTHR13220:SF11">
    <property type="entry name" value="TIMELESS-INTERACTING PROTEIN"/>
    <property type="match status" value="1"/>
</dbReference>
<keyword evidence="4 6" id="KW-0539">Nucleus</keyword>
<dbReference type="InterPro" id="IPR012923">
    <property type="entry name" value="Csm3"/>
</dbReference>
<feature type="compositionally biased region" description="Polar residues" evidence="7">
    <location>
        <begin position="125"/>
        <end position="138"/>
    </location>
</feature>
<sequence length="193" mass="21823">MFEDLNRLLFLYESWANRLLPKFSFQEIVERLEVVGTKREVHNTLQRMRAGVWPVSAISEEFVDEREDGDSSGGEADEDVMRAAMADVLAENVQPRIPPAAMTMEITNEVTRTPQVDVQPPLPRENSSPPRPSTSTAVHTDEESIQERIELNRRLAVERLEAKRRSTIYSEERSGKPGTGEQPLRSPSPPLCP</sequence>
<dbReference type="PANTHER" id="PTHR13220">
    <property type="entry name" value="TIMELESS INTERACTING-RELATED"/>
    <property type="match status" value="1"/>
</dbReference>
<evidence type="ECO:0000256" key="3">
    <source>
        <dbReference type="ARBA" id="ARBA00022763"/>
    </source>
</evidence>
<gene>
    <name evidence="9" type="ORF">DILT_LOCUS14408</name>
</gene>
<dbReference type="GO" id="GO:0006974">
    <property type="term" value="P:DNA damage response"/>
    <property type="evidence" value="ECO:0007669"/>
    <property type="project" value="UniProtKB-KW"/>
</dbReference>
<feature type="domain" description="Chromosome segregation in meiosis protein 3" evidence="8">
    <location>
        <begin position="2"/>
        <end position="50"/>
    </location>
</feature>
<dbReference type="GO" id="GO:0000076">
    <property type="term" value="P:DNA replication checkpoint signaling"/>
    <property type="evidence" value="ECO:0007669"/>
    <property type="project" value="UniProtKB-UniRule"/>
</dbReference>
<dbReference type="GO" id="GO:0031297">
    <property type="term" value="P:replication fork processing"/>
    <property type="evidence" value="ECO:0007669"/>
    <property type="project" value="UniProtKB-UniRule"/>
</dbReference>
<evidence type="ECO:0000256" key="2">
    <source>
        <dbReference type="ARBA" id="ARBA00006075"/>
    </source>
</evidence>
<comment type="function">
    <text evidence="6">Plays an important role in the control of DNA replication and the maintenance of replication fork stability.</text>
</comment>
<evidence type="ECO:0000256" key="5">
    <source>
        <dbReference type="ARBA" id="ARBA00023306"/>
    </source>
</evidence>
<evidence type="ECO:0000256" key="1">
    <source>
        <dbReference type="ARBA" id="ARBA00004123"/>
    </source>
</evidence>
<keyword evidence="3 6" id="KW-0227">DNA damage</keyword>
<dbReference type="Proteomes" id="UP000281553">
    <property type="component" value="Unassembled WGS sequence"/>
</dbReference>
<accession>A0A3P7M4L5</accession>
<comment type="subcellular location">
    <subcellularLocation>
        <location evidence="1 6">Nucleus</location>
    </subcellularLocation>
</comment>
<dbReference type="OrthoDB" id="437078at2759"/>
<organism evidence="9 10">
    <name type="scientific">Dibothriocephalus latus</name>
    <name type="common">Fish tapeworm</name>
    <name type="synonym">Diphyllobothrium latum</name>
    <dbReference type="NCBI Taxonomy" id="60516"/>
    <lineage>
        <taxon>Eukaryota</taxon>
        <taxon>Metazoa</taxon>
        <taxon>Spiralia</taxon>
        <taxon>Lophotrochozoa</taxon>
        <taxon>Platyhelminthes</taxon>
        <taxon>Cestoda</taxon>
        <taxon>Eucestoda</taxon>
        <taxon>Diphyllobothriidea</taxon>
        <taxon>Diphyllobothriidae</taxon>
        <taxon>Dibothriocephalus</taxon>
    </lineage>
</organism>
<evidence type="ECO:0000259" key="8">
    <source>
        <dbReference type="Pfam" id="PF07962"/>
    </source>
</evidence>
<dbReference type="InterPro" id="IPR040038">
    <property type="entry name" value="TIPIN/Csm3/Swi3"/>
</dbReference>
<keyword evidence="5 6" id="KW-0131">Cell cycle</keyword>
<proteinExistence type="inferred from homology"/>
<comment type="similarity">
    <text evidence="2 6">Belongs to the CSM3 family.</text>
</comment>
<feature type="compositionally biased region" description="Basic and acidic residues" evidence="7">
    <location>
        <begin position="139"/>
        <end position="175"/>
    </location>
</feature>
<keyword evidence="10" id="KW-1185">Reference proteome</keyword>
<dbReference type="Pfam" id="PF07962">
    <property type="entry name" value="Swi3"/>
    <property type="match status" value="1"/>
</dbReference>
<dbReference type="GO" id="GO:0043111">
    <property type="term" value="P:replication fork arrest"/>
    <property type="evidence" value="ECO:0007669"/>
    <property type="project" value="TreeGrafter"/>
</dbReference>
<dbReference type="GO" id="GO:0003677">
    <property type="term" value="F:DNA binding"/>
    <property type="evidence" value="ECO:0007669"/>
    <property type="project" value="TreeGrafter"/>
</dbReference>
<evidence type="ECO:0000313" key="10">
    <source>
        <dbReference type="Proteomes" id="UP000281553"/>
    </source>
</evidence>
<evidence type="ECO:0000256" key="4">
    <source>
        <dbReference type="ARBA" id="ARBA00023242"/>
    </source>
</evidence>
<evidence type="ECO:0000256" key="7">
    <source>
        <dbReference type="SAM" id="MobiDB-lite"/>
    </source>
</evidence>
<reference evidence="9 10" key="1">
    <citation type="submission" date="2018-11" db="EMBL/GenBank/DDBJ databases">
        <authorList>
            <consortium name="Pathogen Informatics"/>
        </authorList>
    </citation>
    <scope>NUCLEOTIDE SEQUENCE [LARGE SCALE GENOMIC DNA]</scope>
</reference>
<name>A0A3P7M4L5_DIBLA</name>
<dbReference type="AlphaFoldDB" id="A0A3P7M4L5"/>
<feature type="region of interest" description="Disordered" evidence="7">
    <location>
        <begin position="111"/>
        <end position="193"/>
    </location>
</feature>
<dbReference type="GO" id="GO:0031298">
    <property type="term" value="C:replication fork protection complex"/>
    <property type="evidence" value="ECO:0007669"/>
    <property type="project" value="TreeGrafter"/>
</dbReference>
<protein>
    <recommendedName>
        <fullName evidence="6">TIMELESS-interacting protein</fullName>
    </recommendedName>
</protein>
<evidence type="ECO:0000313" key="9">
    <source>
        <dbReference type="EMBL" id="VDN24304.1"/>
    </source>
</evidence>